<reference evidence="1" key="1">
    <citation type="submission" date="2021-06" db="EMBL/GenBank/DDBJ databases">
        <authorList>
            <person name="Kallberg Y."/>
            <person name="Tangrot J."/>
            <person name="Rosling A."/>
        </authorList>
    </citation>
    <scope>NUCLEOTIDE SEQUENCE</scope>
    <source>
        <strain evidence="1">IL203A</strain>
    </source>
</reference>
<organism evidence="1 2">
    <name type="scientific">Dentiscutata heterogama</name>
    <dbReference type="NCBI Taxonomy" id="1316150"/>
    <lineage>
        <taxon>Eukaryota</taxon>
        <taxon>Fungi</taxon>
        <taxon>Fungi incertae sedis</taxon>
        <taxon>Mucoromycota</taxon>
        <taxon>Glomeromycotina</taxon>
        <taxon>Glomeromycetes</taxon>
        <taxon>Diversisporales</taxon>
        <taxon>Gigasporaceae</taxon>
        <taxon>Dentiscutata</taxon>
    </lineage>
</organism>
<keyword evidence="2" id="KW-1185">Reference proteome</keyword>
<protein>
    <submittedName>
        <fullName evidence="1">3671_t:CDS:1</fullName>
    </submittedName>
</protein>
<evidence type="ECO:0000313" key="2">
    <source>
        <dbReference type="Proteomes" id="UP000789702"/>
    </source>
</evidence>
<gene>
    <name evidence="1" type="ORF">DHETER_LOCUS5976</name>
</gene>
<dbReference type="Proteomes" id="UP000789702">
    <property type="component" value="Unassembled WGS sequence"/>
</dbReference>
<evidence type="ECO:0000313" key="1">
    <source>
        <dbReference type="EMBL" id="CAG8569014.1"/>
    </source>
</evidence>
<proteinExistence type="predicted"/>
<accession>A0ACA9MBW4</accession>
<dbReference type="EMBL" id="CAJVPU010007129">
    <property type="protein sequence ID" value="CAG8569014.1"/>
    <property type="molecule type" value="Genomic_DNA"/>
</dbReference>
<name>A0ACA9MBW4_9GLOM</name>
<sequence>MSAYINITIILDSIMGSFMIVSQFANSGNLRDYLQQKIVYEDVFVINWTEVIQIARQIISGLQYLYSKRIIHRNLYSKNVLVQDGIFLISDFGTEWKFDRNVFSICQGVEMPEYTDSWCYIYEELFYPNIKSDIYSLGLILWELTSRTLPFSNISNKLAIGWLIAYKGLRNESILGTPSDYNKLCNEYCVINPKNYPELDEILRRVQ</sequence>
<comment type="caution">
    <text evidence="1">The sequence shown here is derived from an EMBL/GenBank/DDBJ whole genome shotgun (WGS) entry which is preliminary data.</text>
</comment>